<gene>
    <name evidence="1" type="ORF">METZ01_LOCUS184021</name>
</gene>
<proteinExistence type="predicted"/>
<name>A0A382D0S9_9ZZZZ</name>
<feature type="non-terminal residue" evidence="1">
    <location>
        <position position="102"/>
    </location>
</feature>
<sequence length="102" mass="10770">MSNRVNELLAGQSQMISGKQAYWLAYSGMEILSANRFAGITAGTNTYTLEGGTITTVGTTSADKFNGSNRTNVITSAGTAADGSRQLKWTLGNPTNYALILD</sequence>
<dbReference type="EMBL" id="UINC01036739">
    <property type="protein sequence ID" value="SVB31167.1"/>
    <property type="molecule type" value="Genomic_DNA"/>
</dbReference>
<organism evidence="1">
    <name type="scientific">marine metagenome</name>
    <dbReference type="NCBI Taxonomy" id="408172"/>
    <lineage>
        <taxon>unclassified sequences</taxon>
        <taxon>metagenomes</taxon>
        <taxon>ecological metagenomes</taxon>
    </lineage>
</organism>
<accession>A0A382D0S9</accession>
<evidence type="ECO:0000313" key="1">
    <source>
        <dbReference type="EMBL" id="SVB31167.1"/>
    </source>
</evidence>
<protein>
    <submittedName>
        <fullName evidence="1">Uncharacterized protein</fullName>
    </submittedName>
</protein>
<reference evidence="1" key="1">
    <citation type="submission" date="2018-05" db="EMBL/GenBank/DDBJ databases">
        <authorList>
            <person name="Lanie J.A."/>
            <person name="Ng W.-L."/>
            <person name="Kazmierczak K.M."/>
            <person name="Andrzejewski T.M."/>
            <person name="Davidsen T.M."/>
            <person name="Wayne K.J."/>
            <person name="Tettelin H."/>
            <person name="Glass J.I."/>
            <person name="Rusch D."/>
            <person name="Podicherti R."/>
            <person name="Tsui H.-C.T."/>
            <person name="Winkler M.E."/>
        </authorList>
    </citation>
    <scope>NUCLEOTIDE SEQUENCE</scope>
</reference>
<dbReference type="AlphaFoldDB" id="A0A382D0S9"/>